<protein>
    <recommendedName>
        <fullName evidence="3">YbjN domain-containing protein</fullName>
    </recommendedName>
</protein>
<dbReference type="EMBL" id="VMTY01000013">
    <property type="protein sequence ID" value="TVU56863.1"/>
    <property type="molecule type" value="Genomic_DNA"/>
</dbReference>
<reference evidence="1 2" key="1">
    <citation type="submission" date="2019-07" db="EMBL/GenBank/DDBJ databases">
        <title>Draft genome of C. aurimucosum strain 14-2523.</title>
        <authorList>
            <person name="Pacheco L.G.C."/>
            <person name="Aguiar E.R.G.R."/>
            <person name="Navas J."/>
            <person name="Santos C.S."/>
            <person name="Rocha D.J.P.G."/>
        </authorList>
    </citation>
    <scope>NUCLEOTIDE SEQUENCE [LARGE SCALE GENOMIC DNA]</scope>
    <source>
        <strain evidence="1 2">14-2523</strain>
    </source>
</reference>
<evidence type="ECO:0008006" key="3">
    <source>
        <dbReference type="Google" id="ProtNLM"/>
    </source>
</evidence>
<name>A0A558GJ22_9CORY</name>
<dbReference type="Proteomes" id="UP000320531">
    <property type="component" value="Unassembled WGS sequence"/>
</dbReference>
<sequence length="332" mass="36122">MSQSATEKTNKTPARLSKSRVIKTMTKLAGKLEEDFSTGLPTIKIAGGFLSVDVNEEMGGLCVLGYWGGAVRFNPDRQPLRMEVNDLNGGGISGNLVAEPCGSSTMHTHLLVLAPPYLPSTATNAQLKSIIAGYAAEMSAVFARLDEQFPEEPSKPRKGSGLKPVSPHYFSEAYGVSAVGMWRVHERATRLAMIGTSVHVVDHRNGAVSILINEHAITIESARDGSGDIELRLVTPSGRCACDLDALVRWAEFMNDDQYVYSARIEVVNLDGGDGQDLVLVATARIPTKWGYTDEQLDWQLSTLVSQLVGAGEAFYRTFNPTRVMRYIDRAA</sequence>
<evidence type="ECO:0000313" key="2">
    <source>
        <dbReference type="Proteomes" id="UP000320531"/>
    </source>
</evidence>
<proteinExistence type="predicted"/>
<organism evidence="1 2">
    <name type="scientific">Corynebacterium aurimucosum</name>
    <dbReference type="NCBI Taxonomy" id="169292"/>
    <lineage>
        <taxon>Bacteria</taxon>
        <taxon>Bacillati</taxon>
        <taxon>Actinomycetota</taxon>
        <taxon>Actinomycetes</taxon>
        <taxon>Mycobacteriales</taxon>
        <taxon>Corynebacteriaceae</taxon>
        <taxon>Corynebacterium</taxon>
    </lineage>
</organism>
<gene>
    <name evidence="1" type="ORF">FQK23_05420</name>
</gene>
<dbReference type="AlphaFoldDB" id="A0A558GJ22"/>
<comment type="caution">
    <text evidence="1">The sequence shown here is derived from an EMBL/GenBank/DDBJ whole genome shotgun (WGS) entry which is preliminary data.</text>
</comment>
<dbReference type="RefSeq" id="WP_141754778.1">
    <property type="nucleotide sequence ID" value="NZ_JBIPJZ010000032.1"/>
</dbReference>
<evidence type="ECO:0000313" key="1">
    <source>
        <dbReference type="EMBL" id="TVU56863.1"/>
    </source>
</evidence>
<accession>A0A558GJ22</accession>